<keyword evidence="2" id="KW-1185">Reference proteome</keyword>
<dbReference type="EMBL" id="JANJQO010000700">
    <property type="protein sequence ID" value="KAJ2975499.1"/>
    <property type="molecule type" value="Genomic_DNA"/>
</dbReference>
<evidence type="ECO:0000313" key="2">
    <source>
        <dbReference type="Proteomes" id="UP001143910"/>
    </source>
</evidence>
<evidence type="ECO:0000313" key="1">
    <source>
        <dbReference type="EMBL" id="KAJ2975499.1"/>
    </source>
</evidence>
<gene>
    <name evidence="1" type="ORF">NQ176_g5489</name>
</gene>
<sequence length="521" mass="59571">MALGLVESVIALGGDHPTRFFTIIFAVAYLGYVLLRHLVAYISLSRSYKINGCERPPRYVIYDPIFGIDFTMGNLKAFRESRFLERQRARYETTGTTHYTFVNGRQAIYTADPENIKAILATNFKDYKIAHRKAIMGPLLGRGIFVSDGEDWMHSRGLLRPNFVKDQLADLDMLERHMRELLRVLPKNPSEVVDLQEYFLSFTMDSATEFLFGQSSNTLINSTARDQEFGEAFKFSLNNMALQMRRGPLNRFYGKDTKVARAYRTCRDYVTTYVDLAMDLREKNKAKLHDDDDSDSQTGRYYFLKELANVLDDRERICDELLNILVAGRDTTASLLASTFHVLSRRPDLWHKLRNEVSDLNGRPPSYDQLRNLKFCKYIINETLRLYPPVALNGRAAVRDTVLPTGGGPNGTSPIFVPEGRGVIYSPYVMHRRKDFYGEDALEFRPERWETQRHGWEYLPFNGGPRICLGQQYALTEATYVIVRLAQEYSSIVTADGTPWVEDLGLTIAVKGGVNCRLTTA</sequence>
<organism evidence="1 2">
    <name type="scientific">Zarea fungicola</name>
    <dbReference type="NCBI Taxonomy" id="93591"/>
    <lineage>
        <taxon>Eukaryota</taxon>
        <taxon>Fungi</taxon>
        <taxon>Dikarya</taxon>
        <taxon>Ascomycota</taxon>
        <taxon>Pezizomycotina</taxon>
        <taxon>Sordariomycetes</taxon>
        <taxon>Hypocreomycetidae</taxon>
        <taxon>Hypocreales</taxon>
        <taxon>Cordycipitaceae</taxon>
        <taxon>Zarea</taxon>
    </lineage>
</organism>
<protein>
    <submittedName>
        <fullName evidence="1">Uncharacterized protein</fullName>
    </submittedName>
</protein>
<dbReference type="Proteomes" id="UP001143910">
    <property type="component" value="Unassembled WGS sequence"/>
</dbReference>
<name>A0ACC1N9A0_9HYPO</name>
<proteinExistence type="predicted"/>
<comment type="caution">
    <text evidence="1">The sequence shown here is derived from an EMBL/GenBank/DDBJ whole genome shotgun (WGS) entry which is preliminary data.</text>
</comment>
<accession>A0ACC1N9A0</accession>
<reference evidence="1" key="1">
    <citation type="submission" date="2022-08" db="EMBL/GenBank/DDBJ databases">
        <title>Genome Sequence of Lecanicillium fungicola.</title>
        <authorList>
            <person name="Buettner E."/>
        </authorList>
    </citation>
    <scope>NUCLEOTIDE SEQUENCE</scope>
    <source>
        <strain evidence="1">Babe33</strain>
    </source>
</reference>